<feature type="signal peptide" evidence="1">
    <location>
        <begin position="1"/>
        <end position="26"/>
    </location>
</feature>
<accession>A0A317WRE6</accession>
<evidence type="ECO:0000313" key="2">
    <source>
        <dbReference type="EMBL" id="PWY87687.1"/>
    </source>
</evidence>
<organism evidence="2 3">
    <name type="scientific">Aspergillus heteromorphus CBS 117.55</name>
    <dbReference type="NCBI Taxonomy" id="1448321"/>
    <lineage>
        <taxon>Eukaryota</taxon>
        <taxon>Fungi</taxon>
        <taxon>Dikarya</taxon>
        <taxon>Ascomycota</taxon>
        <taxon>Pezizomycotina</taxon>
        <taxon>Eurotiomycetes</taxon>
        <taxon>Eurotiomycetidae</taxon>
        <taxon>Eurotiales</taxon>
        <taxon>Aspergillaceae</taxon>
        <taxon>Aspergillus</taxon>
        <taxon>Aspergillus subgen. Circumdati</taxon>
    </lineage>
</organism>
<keyword evidence="1" id="KW-0732">Signal</keyword>
<dbReference type="VEuPathDB" id="FungiDB:BO70DRAFT_360328"/>
<dbReference type="AlphaFoldDB" id="A0A317WRE6"/>
<dbReference type="RefSeq" id="XP_025401570.1">
    <property type="nucleotide sequence ID" value="XM_025542754.1"/>
</dbReference>
<proteinExistence type="predicted"/>
<evidence type="ECO:0000256" key="1">
    <source>
        <dbReference type="SAM" id="SignalP"/>
    </source>
</evidence>
<evidence type="ECO:0000313" key="3">
    <source>
        <dbReference type="Proteomes" id="UP000247233"/>
    </source>
</evidence>
<dbReference type="EMBL" id="MSFL01000006">
    <property type="protein sequence ID" value="PWY87687.1"/>
    <property type="molecule type" value="Genomic_DNA"/>
</dbReference>
<name>A0A317WRE6_9EURO</name>
<keyword evidence="3" id="KW-1185">Reference proteome</keyword>
<protein>
    <recommendedName>
        <fullName evidence="4">Hydrophobin</fullName>
    </recommendedName>
</protein>
<sequence>MHSSCFSNNSPLLLLLLLLLLYLLQGASRPAERQTGWLAPMDVDYVCCLGYLVGGDDVA</sequence>
<feature type="chain" id="PRO_5016390461" description="Hydrophobin" evidence="1">
    <location>
        <begin position="27"/>
        <end position="59"/>
    </location>
</feature>
<evidence type="ECO:0008006" key="4">
    <source>
        <dbReference type="Google" id="ProtNLM"/>
    </source>
</evidence>
<dbReference type="GeneID" id="37064991"/>
<reference evidence="2 3" key="1">
    <citation type="submission" date="2016-12" db="EMBL/GenBank/DDBJ databases">
        <title>The genomes of Aspergillus section Nigri reveals drivers in fungal speciation.</title>
        <authorList>
            <consortium name="DOE Joint Genome Institute"/>
            <person name="Vesth T.C."/>
            <person name="Nybo J."/>
            <person name="Theobald S."/>
            <person name="Brandl J."/>
            <person name="Frisvad J.C."/>
            <person name="Nielsen K.F."/>
            <person name="Lyhne E.K."/>
            <person name="Kogle M.E."/>
            <person name="Kuo A."/>
            <person name="Riley R."/>
            <person name="Clum A."/>
            <person name="Nolan M."/>
            <person name="Lipzen A."/>
            <person name="Salamov A."/>
            <person name="Henrissat B."/>
            <person name="Wiebenga A."/>
            <person name="De Vries R.P."/>
            <person name="Grigoriev I.V."/>
            <person name="Mortensen U.H."/>
            <person name="Andersen M.R."/>
            <person name="Baker S.E."/>
        </authorList>
    </citation>
    <scope>NUCLEOTIDE SEQUENCE [LARGE SCALE GENOMIC DNA]</scope>
    <source>
        <strain evidence="2 3">CBS 117.55</strain>
    </source>
</reference>
<dbReference type="Proteomes" id="UP000247233">
    <property type="component" value="Unassembled WGS sequence"/>
</dbReference>
<comment type="caution">
    <text evidence="2">The sequence shown here is derived from an EMBL/GenBank/DDBJ whole genome shotgun (WGS) entry which is preliminary data.</text>
</comment>
<gene>
    <name evidence="2" type="ORF">BO70DRAFT_360328</name>
</gene>